<name>A0ABT9KFK7_9PAST</name>
<dbReference type="InterPro" id="IPR017945">
    <property type="entry name" value="DHBP_synth_RibB-like_a/b_dom"/>
</dbReference>
<dbReference type="PANTHER" id="PTHR42959">
    <property type="entry name" value="CARBAMOYLTRANSFERASE"/>
    <property type="match status" value="1"/>
</dbReference>
<dbReference type="Proteomes" id="UP001224083">
    <property type="component" value="Unassembled WGS sequence"/>
</dbReference>
<dbReference type="Gene3D" id="3.90.870.50">
    <property type="match status" value="1"/>
</dbReference>
<keyword evidence="4" id="KW-0479">Metal-binding</keyword>
<dbReference type="NCBIfam" id="TIGR00143">
    <property type="entry name" value="hypF"/>
    <property type="match status" value="1"/>
</dbReference>
<evidence type="ECO:0000259" key="10">
    <source>
        <dbReference type="PROSITE" id="PS51160"/>
    </source>
</evidence>
<dbReference type="PROSITE" id="PS51163">
    <property type="entry name" value="YRDC"/>
    <property type="match status" value="1"/>
</dbReference>
<dbReference type="InterPro" id="IPR036046">
    <property type="entry name" value="Acylphosphatase-like_dom_sf"/>
</dbReference>
<comment type="caution">
    <text evidence="12">The sequence shown here is derived from an EMBL/GenBank/DDBJ whole genome shotgun (WGS) entry which is preliminary data.</text>
</comment>
<dbReference type="EMBL" id="JAQAHH010000006">
    <property type="protein sequence ID" value="MDP9500829.1"/>
    <property type="molecule type" value="Genomic_DNA"/>
</dbReference>
<dbReference type="Pfam" id="PF17788">
    <property type="entry name" value="HypF_C"/>
    <property type="match status" value="1"/>
</dbReference>
<gene>
    <name evidence="12" type="primary">hypF</name>
    <name evidence="12" type="ORF">O7M46_07635</name>
</gene>
<comment type="function">
    <text evidence="8">Involved in the maturation of [NiFe] hydrogenases. Along with HypE, it catalyzes the synthesis of the CN ligands of the active site iron of [NiFe]-hydrogenases. HypF functions as a carbamoyl transferase using carbamoylphosphate as a substrate and transferring the carboxamido moiety in an ATP-dependent reaction to the thiolate of the C-terminal cysteine of HypE yielding a protein-S-carboxamide.</text>
</comment>
<organism evidence="12 13">
    <name type="scientific">Bisgaard Taxon 45</name>
    <dbReference type="NCBI Taxonomy" id="304289"/>
    <lineage>
        <taxon>Bacteria</taxon>
        <taxon>Pseudomonadati</taxon>
        <taxon>Pseudomonadota</taxon>
        <taxon>Gammaproteobacteria</taxon>
        <taxon>Pasteurellales</taxon>
        <taxon>Pasteurellaceae</taxon>
    </lineage>
</organism>
<proteinExistence type="inferred from homology"/>
<keyword evidence="6" id="KW-0862">Zinc</keyword>
<dbReference type="PROSITE" id="PS51160">
    <property type="entry name" value="ACYLPHOSPHATASE_3"/>
    <property type="match status" value="1"/>
</dbReference>
<dbReference type="PROSITE" id="PS00150">
    <property type="entry name" value="ACYLPHOSPHATASE_1"/>
    <property type="match status" value="1"/>
</dbReference>
<comment type="similarity">
    <text evidence="2 8">Belongs to the carbamoyltransferase HypF family.</text>
</comment>
<dbReference type="InterPro" id="IPR001792">
    <property type="entry name" value="Acylphosphatase-like_dom"/>
</dbReference>
<keyword evidence="3 12" id="KW-0436">Ligase</keyword>
<feature type="domain" description="Acylphosphatase-like" evidence="10">
    <location>
        <begin position="5"/>
        <end position="99"/>
    </location>
</feature>
<dbReference type="Pfam" id="PF00708">
    <property type="entry name" value="Acylphosphatase"/>
    <property type="match status" value="1"/>
</dbReference>
<evidence type="ECO:0000256" key="1">
    <source>
        <dbReference type="ARBA" id="ARBA00004711"/>
    </source>
</evidence>
<feature type="active site" evidence="9">
    <location>
        <position position="38"/>
    </location>
</feature>
<evidence type="ECO:0000259" key="11">
    <source>
        <dbReference type="PROSITE" id="PS51163"/>
    </source>
</evidence>
<dbReference type="SUPFAM" id="SSF54975">
    <property type="entry name" value="Acylphosphatase/BLUF domain-like"/>
    <property type="match status" value="1"/>
</dbReference>
<evidence type="ECO:0000256" key="6">
    <source>
        <dbReference type="ARBA" id="ARBA00022833"/>
    </source>
</evidence>
<evidence type="ECO:0000313" key="12">
    <source>
        <dbReference type="EMBL" id="MDP9500829.1"/>
    </source>
</evidence>
<protein>
    <recommendedName>
        <fullName evidence="8">Carbamoyltransferase HypF</fullName>
        <ecNumber evidence="8">6.2.-.-</ecNumber>
    </recommendedName>
</protein>
<dbReference type="GO" id="GO:0016874">
    <property type="term" value="F:ligase activity"/>
    <property type="evidence" value="ECO:0007669"/>
    <property type="project" value="UniProtKB-KW"/>
</dbReference>
<evidence type="ECO:0000256" key="3">
    <source>
        <dbReference type="ARBA" id="ARBA00022598"/>
    </source>
</evidence>
<dbReference type="InterPro" id="IPR006070">
    <property type="entry name" value="Sua5-like_dom"/>
</dbReference>
<keyword evidence="9" id="KW-0378">Hydrolase</keyword>
<comment type="catalytic activity">
    <reaction evidence="9">
        <text>an acyl phosphate + H2O = a carboxylate + phosphate + H(+)</text>
        <dbReference type="Rhea" id="RHEA:14965"/>
        <dbReference type="ChEBI" id="CHEBI:15377"/>
        <dbReference type="ChEBI" id="CHEBI:15378"/>
        <dbReference type="ChEBI" id="CHEBI:29067"/>
        <dbReference type="ChEBI" id="CHEBI:43474"/>
        <dbReference type="ChEBI" id="CHEBI:59918"/>
        <dbReference type="EC" id="3.6.1.7"/>
    </reaction>
</comment>
<evidence type="ECO:0000256" key="4">
    <source>
        <dbReference type="ARBA" id="ARBA00022723"/>
    </source>
</evidence>
<dbReference type="Pfam" id="PF22521">
    <property type="entry name" value="HypF_C_2"/>
    <property type="match status" value="1"/>
</dbReference>
<dbReference type="Gene3D" id="3.30.420.40">
    <property type="match status" value="1"/>
</dbReference>
<dbReference type="Pfam" id="PF07503">
    <property type="entry name" value="zf-HYPF"/>
    <property type="match status" value="2"/>
</dbReference>
<accession>A0ABT9KFK7</accession>
<keyword evidence="5" id="KW-0863">Zinc-finger</keyword>
<evidence type="ECO:0000256" key="8">
    <source>
        <dbReference type="PIRNR" id="PIRNR006256"/>
    </source>
</evidence>
<evidence type="ECO:0000256" key="7">
    <source>
        <dbReference type="ARBA" id="ARBA00048220"/>
    </source>
</evidence>
<dbReference type="PIRSF" id="PIRSF006256">
    <property type="entry name" value="CMPcnvr_hdrg_mat"/>
    <property type="match status" value="1"/>
</dbReference>
<dbReference type="InterPro" id="IPR011125">
    <property type="entry name" value="Znf_HypF"/>
</dbReference>
<comment type="pathway">
    <text evidence="1 8">Protein modification; [NiFe] hydrogenase maturation.</text>
</comment>
<dbReference type="InterPro" id="IPR004421">
    <property type="entry name" value="Carbamoyltransferase_HypF"/>
</dbReference>
<reference evidence="12 13" key="1">
    <citation type="submission" date="2022-12" db="EMBL/GenBank/DDBJ databases">
        <title>Genome sequence of Pasteurellaceae Bisgaard Taxon 45.</title>
        <authorList>
            <person name="Foggin C."/>
            <person name="Rosen L.E."/>
            <person name="Henton M."/>
            <person name="Buys A."/>
            <person name="Floyd T."/>
            <person name="Turner A.D."/>
            <person name="Tarbin J."/>
            <person name="Lloyd A.S."/>
            <person name="Chaitezvi C."/>
            <person name="Ellis R.J."/>
            <person name="Roberts H.C."/>
            <person name="Dastjerdi A."/>
            <person name="Nunez A."/>
            <person name="Van Vliet A.H."/>
            <person name="Steinbach F."/>
        </authorList>
    </citation>
    <scope>NUCLEOTIDE SEQUENCE [LARGE SCALE GENOMIC DNA]</scope>
    <source>
        <strain evidence="12 13">VF20HR</strain>
    </source>
</reference>
<dbReference type="Gene3D" id="3.30.110.120">
    <property type="match status" value="1"/>
</dbReference>
<dbReference type="InterPro" id="IPR041440">
    <property type="entry name" value="HypF_C"/>
</dbReference>
<sequence length="772" mass="87496">MIYRGVAIRIKGKVQGVGFRPFVWLLAQQYQFAGDVNNDAEGVLIRLLLEDNLTNRTRLNHFVQHLYQQCPPLAQITEHHIVWTQWDTPLFRDKFVIRESEHGQMDTQIIPDAATCLACQQELFENNNRRFHYPFINCTHCGPRFTIIRQMPYDRPNTAMRAFPLCPDCEKEYQDPTNRRFHAQPNACAKCGPHIWLSNGKETLSQHDKAISQAVALLLQGKIVAMKGIGGFHLVCDATHQEAVIQLRQRKQRPAKPFAIMVPDLHFLFSLSQQESALLQGAAAPILLLAKEKVPQIVAEIAPHLNEIGVMLPSNPLQHLLLRAIQRPLVMTSANQTGLPPVLDNERAVIELANLADYWLLHNRDILQRADDSLVRVAFDGLETLRRARGYVPDELALSTSTQQAILALGADLKNTFCLLRGNQAVVSQHLGNADNEQIQQQIVNNIDLFQQIYQFKAQKIVIDAHPDYFTHRLGKKLAQQWQIPCVEVLHHHAHIMAVLAEHGRYKEKVIGLALDGIGMGDKQLWGGECLLVEKANCQYLGGLPAVPWFGGNLAAKQPWRNLLAHFHCFVPNWQIHPEAEFLLQKPWQVLINALNKSLNSPLVSSTGRLFDAISCALGLHQQCISWEGEAACQLEALAWQYQRTHITQPEMAQEKSALPFEKDIVWIDEKNQINLSLLWQYWLAAKGDKTRKAWLFHRLLSHAFAQLARRQAEKHQIETIVLSGGVWHNQLLRYWIQQDLQDIEILSAHQYPMGDGGIALGQAVIGALLSD</sequence>
<dbReference type="Pfam" id="PF01300">
    <property type="entry name" value="Sua5_yciO_yrdC"/>
    <property type="match status" value="1"/>
</dbReference>
<keyword evidence="13" id="KW-1185">Reference proteome</keyword>
<feature type="active site" evidence="9">
    <location>
        <position position="20"/>
    </location>
</feature>
<dbReference type="Gene3D" id="3.30.420.360">
    <property type="match status" value="1"/>
</dbReference>
<feature type="domain" description="YrdC-like" evidence="11">
    <location>
        <begin position="208"/>
        <end position="390"/>
    </location>
</feature>
<dbReference type="InterPro" id="IPR051060">
    <property type="entry name" value="Carbamoyltrans_HypF-like"/>
</dbReference>
<evidence type="ECO:0000256" key="9">
    <source>
        <dbReference type="PROSITE-ProRule" id="PRU00520"/>
    </source>
</evidence>
<evidence type="ECO:0000256" key="2">
    <source>
        <dbReference type="ARBA" id="ARBA00008097"/>
    </source>
</evidence>
<dbReference type="InterPro" id="IPR055128">
    <property type="entry name" value="HypF_C_2"/>
</dbReference>
<comment type="catalytic activity">
    <reaction evidence="7 8">
        <text>C-terminal L-cysteinyl-[HypE protein] + carbamoyl phosphate + ATP + H2O = C-terminal S-carboxamide-L-cysteinyl-[HypE protein] + AMP + phosphate + diphosphate + H(+)</text>
        <dbReference type="Rhea" id="RHEA:55636"/>
        <dbReference type="Rhea" id="RHEA-COMP:14247"/>
        <dbReference type="Rhea" id="RHEA-COMP:14392"/>
        <dbReference type="ChEBI" id="CHEBI:15377"/>
        <dbReference type="ChEBI" id="CHEBI:15378"/>
        <dbReference type="ChEBI" id="CHEBI:30616"/>
        <dbReference type="ChEBI" id="CHEBI:33019"/>
        <dbReference type="ChEBI" id="CHEBI:43474"/>
        <dbReference type="ChEBI" id="CHEBI:58228"/>
        <dbReference type="ChEBI" id="CHEBI:76913"/>
        <dbReference type="ChEBI" id="CHEBI:139126"/>
        <dbReference type="ChEBI" id="CHEBI:456215"/>
    </reaction>
</comment>
<dbReference type="SUPFAM" id="SSF55821">
    <property type="entry name" value="YrdC/RibB"/>
    <property type="match status" value="1"/>
</dbReference>
<dbReference type="PANTHER" id="PTHR42959:SF1">
    <property type="entry name" value="CARBAMOYLTRANSFERASE HYPF"/>
    <property type="match status" value="1"/>
</dbReference>
<dbReference type="EC" id="6.2.-.-" evidence="8"/>
<evidence type="ECO:0000256" key="5">
    <source>
        <dbReference type="ARBA" id="ARBA00022771"/>
    </source>
</evidence>
<dbReference type="InterPro" id="IPR017968">
    <property type="entry name" value="Acylphosphatase_CS"/>
</dbReference>
<evidence type="ECO:0000313" key="13">
    <source>
        <dbReference type="Proteomes" id="UP001224083"/>
    </source>
</evidence>